<dbReference type="Proteomes" id="UP000056905">
    <property type="component" value="Chromosome"/>
</dbReference>
<dbReference type="InterPro" id="IPR024507">
    <property type="entry name" value="AtzH-like"/>
</dbReference>
<dbReference type="AlphaFoldDB" id="A0A0P0NYB3"/>
<proteinExistence type="predicted"/>
<sequence>MILNDPVALAAVTAAVDAYETALMGNDLEALDGAFWNSPHTVRLGVAENLYGFEAIAAFRKGRAGGSPLRTRLRTEITTFGSDLAIAHVEFRREGAESIGRQSQTWIRTAEGWKIASAHVSILQAGADQRLASLPENR</sequence>
<evidence type="ECO:0000313" key="2">
    <source>
        <dbReference type="Proteomes" id="UP000056905"/>
    </source>
</evidence>
<dbReference type="OrthoDB" id="9791198at2"/>
<name>A0A0P0NYB3_9CAUL</name>
<dbReference type="Gene3D" id="3.10.450.50">
    <property type="match status" value="1"/>
</dbReference>
<keyword evidence="2" id="KW-1185">Reference proteome</keyword>
<dbReference type="EMBL" id="CP013002">
    <property type="protein sequence ID" value="ALL12663.1"/>
    <property type="molecule type" value="Genomic_DNA"/>
</dbReference>
<dbReference type="SUPFAM" id="SSF54427">
    <property type="entry name" value="NTF2-like"/>
    <property type="match status" value="1"/>
</dbReference>
<protein>
    <recommendedName>
        <fullName evidence="3">Oxalurate catabolism protein HpxZ</fullName>
    </recommendedName>
</protein>
<gene>
    <name evidence="1" type="ORF">AQ619_04455</name>
</gene>
<evidence type="ECO:0008006" key="3">
    <source>
        <dbReference type="Google" id="ProtNLM"/>
    </source>
</evidence>
<organism evidence="1 2">
    <name type="scientific">Caulobacter henricii</name>
    <dbReference type="NCBI Taxonomy" id="69395"/>
    <lineage>
        <taxon>Bacteria</taxon>
        <taxon>Pseudomonadati</taxon>
        <taxon>Pseudomonadota</taxon>
        <taxon>Alphaproteobacteria</taxon>
        <taxon>Caulobacterales</taxon>
        <taxon>Caulobacteraceae</taxon>
        <taxon>Caulobacter</taxon>
    </lineage>
</organism>
<dbReference type="InterPro" id="IPR032710">
    <property type="entry name" value="NTF2-like_dom_sf"/>
</dbReference>
<dbReference type="NCBIfam" id="NF033625">
    <property type="entry name" value="HpxZ"/>
    <property type="match status" value="1"/>
</dbReference>
<dbReference type="KEGG" id="chq:AQ619_04455"/>
<dbReference type="Pfam" id="PF11533">
    <property type="entry name" value="AtzH-like"/>
    <property type="match status" value="1"/>
</dbReference>
<evidence type="ECO:0000313" key="1">
    <source>
        <dbReference type="EMBL" id="ALL12663.1"/>
    </source>
</evidence>
<accession>A0A0P0NYB3</accession>
<reference evidence="1 2" key="1">
    <citation type="submission" date="2015-10" db="EMBL/GenBank/DDBJ databases">
        <title>Conservation of the essential genome among Caulobacter and Brevundimonas species.</title>
        <authorList>
            <person name="Scott D."/>
            <person name="Ely B."/>
        </authorList>
    </citation>
    <scope>NUCLEOTIDE SEQUENCE [LARGE SCALE GENOMIC DNA]</scope>
    <source>
        <strain evidence="1 2">CB4</strain>
    </source>
</reference>
<dbReference type="STRING" id="69395.AQ619_04455"/>
<dbReference type="RefSeq" id="WP_062144818.1">
    <property type="nucleotide sequence ID" value="NZ_CP013002.1"/>
</dbReference>